<dbReference type="InterPro" id="IPR021858">
    <property type="entry name" value="Fun_TF"/>
</dbReference>
<sequence length="426" mass="47670">MDAERENENDGWADSGPTSAAASPAATPPATGMELSIRVRRKPIPRKGHTKSRRGCFNCKRRKVKCQETRPECANCTRIGLTCEYPDGRPRSVFESTLAMISAPAVPLQSSPTQFSFTDLRFFHHFLIAGYPPLPIMGEEIWRSVAVLSHSGPGRPNSEKYDYLMHAMLGMAASHLSVYGGDFESHALSHRVKAIQSLNKALSTPARCTAEADARFGTIMSLAFQASCMPEGMTEFMAMIKGCHVIATTSLRAFEDSVFHDFTRLGYTYDVRNAIGTAPVPLDPEQESLLDEFLESLRALAPLCSNPLEVRFMAATERVVRLARISAKAAFAEFGAQYTIVNLASKEEFDSFMDPKNYSAQLQLIHFILIEYAIGYFALGRFGRRFAYREKSSIAWMQRVADALPDEYKKYAKWPMDFVTKRMPYL</sequence>
<organism evidence="5 6">
    <name type="scientific">Thermothielavioides terrestris</name>
    <dbReference type="NCBI Taxonomy" id="2587410"/>
    <lineage>
        <taxon>Eukaryota</taxon>
        <taxon>Fungi</taxon>
        <taxon>Dikarya</taxon>
        <taxon>Ascomycota</taxon>
        <taxon>Pezizomycotina</taxon>
        <taxon>Sordariomycetes</taxon>
        <taxon>Sordariomycetidae</taxon>
        <taxon>Sordariales</taxon>
        <taxon>Chaetomiaceae</taxon>
        <taxon>Thermothielavioides</taxon>
    </lineage>
</organism>
<evidence type="ECO:0000313" key="5">
    <source>
        <dbReference type="EMBL" id="SPQ23234.1"/>
    </source>
</evidence>
<keyword evidence="3" id="KW-0472">Membrane</keyword>
<name>A0A3S4AUH3_9PEZI</name>
<dbReference type="PANTHER" id="PTHR47657">
    <property type="entry name" value="STEROL REGULATORY ELEMENT-BINDING PROTEIN ECM22"/>
    <property type="match status" value="1"/>
</dbReference>
<evidence type="ECO:0000256" key="2">
    <source>
        <dbReference type="SAM" id="MobiDB-lite"/>
    </source>
</evidence>
<dbReference type="PANTHER" id="PTHR47657:SF7">
    <property type="entry name" value="STEROL REGULATORY ELEMENT-BINDING PROTEIN ECM22"/>
    <property type="match status" value="1"/>
</dbReference>
<feature type="domain" description="Zn(2)-C6 fungal-type" evidence="4">
    <location>
        <begin position="55"/>
        <end position="85"/>
    </location>
</feature>
<accession>A0A3S4AUH3</accession>
<evidence type="ECO:0000256" key="3">
    <source>
        <dbReference type="SAM" id="Phobius"/>
    </source>
</evidence>
<reference evidence="5 6" key="1">
    <citation type="submission" date="2018-04" db="EMBL/GenBank/DDBJ databases">
        <authorList>
            <person name="Huttner S."/>
            <person name="Dainat J."/>
        </authorList>
    </citation>
    <scope>NUCLEOTIDE SEQUENCE [LARGE SCALE GENOMIC DNA]</scope>
</reference>
<dbReference type="InterPro" id="IPR052400">
    <property type="entry name" value="Zn2-C6_fungal_TF"/>
</dbReference>
<protein>
    <submittedName>
        <fullName evidence="5">1a67238e-142f-4c78-a8c0-685aa772e88b</fullName>
    </submittedName>
</protein>
<dbReference type="SMART" id="SM00066">
    <property type="entry name" value="GAL4"/>
    <property type="match status" value="1"/>
</dbReference>
<feature type="region of interest" description="Disordered" evidence="2">
    <location>
        <begin position="1"/>
        <end position="34"/>
    </location>
</feature>
<dbReference type="PROSITE" id="PS50048">
    <property type="entry name" value="ZN2_CY6_FUNGAL_2"/>
    <property type="match status" value="1"/>
</dbReference>
<dbReference type="PROSITE" id="PS00463">
    <property type="entry name" value="ZN2_CY6_FUNGAL_1"/>
    <property type="match status" value="1"/>
</dbReference>
<gene>
    <name evidence="5" type="ORF">TT172_LOCUS5653</name>
</gene>
<feature type="compositionally biased region" description="Low complexity" evidence="2">
    <location>
        <begin position="15"/>
        <end position="32"/>
    </location>
</feature>
<feature type="transmembrane region" description="Helical" evidence="3">
    <location>
        <begin position="360"/>
        <end position="379"/>
    </location>
</feature>
<dbReference type="PRINTS" id="PR00755">
    <property type="entry name" value="AFLATOXINBRP"/>
</dbReference>
<proteinExistence type="predicted"/>
<keyword evidence="3" id="KW-1133">Transmembrane helix</keyword>
<dbReference type="Gene3D" id="4.10.240.10">
    <property type="entry name" value="Zn(2)-C6 fungal-type DNA-binding domain"/>
    <property type="match status" value="1"/>
</dbReference>
<dbReference type="InterPro" id="IPR001138">
    <property type="entry name" value="Zn2Cys6_DnaBD"/>
</dbReference>
<dbReference type="GO" id="GO:0008270">
    <property type="term" value="F:zinc ion binding"/>
    <property type="evidence" value="ECO:0007669"/>
    <property type="project" value="InterPro"/>
</dbReference>
<dbReference type="InterPro" id="IPR036864">
    <property type="entry name" value="Zn2-C6_fun-type_DNA-bd_sf"/>
</dbReference>
<dbReference type="Pfam" id="PF00172">
    <property type="entry name" value="Zn_clus"/>
    <property type="match status" value="1"/>
</dbReference>
<evidence type="ECO:0000256" key="1">
    <source>
        <dbReference type="ARBA" id="ARBA00023242"/>
    </source>
</evidence>
<dbReference type="Proteomes" id="UP000289323">
    <property type="component" value="Unassembled WGS sequence"/>
</dbReference>
<dbReference type="GO" id="GO:0000981">
    <property type="term" value="F:DNA-binding transcription factor activity, RNA polymerase II-specific"/>
    <property type="evidence" value="ECO:0007669"/>
    <property type="project" value="InterPro"/>
</dbReference>
<evidence type="ECO:0000259" key="4">
    <source>
        <dbReference type="PROSITE" id="PS50048"/>
    </source>
</evidence>
<keyword evidence="1" id="KW-0539">Nucleus</keyword>
<dbReference type="EMBL" id="OUUZ01000010">
    <property type="protein sequence ID" value="SPQ23234.1"/>
    <property type="molecule type" value="Genomic_DNA"/>
</dbReference>
<keyword evidence="3" id="KW-0812">Transmembrane</keyword>
<evidence type="ECO:0000313" key="6">
    <source>
        <dbReference type="Proteomes" id="UP000289323"/>
    </source>
</evidence>
<dbReference type="CDD" id="cd00067">
    <property type="entry name" value="GAL4"/>
    <property type="match status" value="1"/>
</dbReference>
<dbReference type="Pfam" id="PF11951">
    <property type="entry name" value="Fungal_trans_2"/>
    <property type="match status" value="1"/>
</dbReference>
<dbReference type="AlphaFoldDB" id="A0A3S4AUH3"/>
<dbReference type="SUPFAM" id="SSF57701">
    <property type="entry name" value="Zn2/Cys6 DNA-binding domain"/>
    <property type="match status" value="1"/>
</dbReference>